<sequence length="107" mass="11841">MATLHRETKQAFVGHHSETGWLFTGRTTHHGDFGPLEPFGQQPHLKTSPPSAPADGFLCGGQPYFQCTVEIRHSILSLPARILLQVDLFFDVTLWNQRSGISSESAP</sequence>
<proteinExistence type="predicted"/>
<feature type="region of interest" description="Disordered" evidence="1">
    <location>
        <begin position="32"/>
        <end position="52"/>
    </location>
</feature>
<evidence type="ECO:0000313" key="2">
    <source>
        <dbReference type="EMBL" id="GBM41992.1"/>
    </source>
</evidence>
<gene>
    <name evidence="2" type="ORF">AVEN_137543_1</name>
</gene>
<keyword evidence="3" id="KW-1185">Reference proteome</keyword>
<dbReference type="AlphaFoldDB" id="A0A4Y2FKG7"/>
<comment type="caution">
    <text evidence="2">The sequence shown here is derived from an EMBL/GenBank/DDBJ whole genome shotgun (WGS) entry which is preliminary data.</text>
</comment>
<organism evidence="2 3">
    <name type="scientific">Araneus ventricosus</name>
    <name type="common">Orbweaver spider</name>
    <name type="synonym">Epeira ventricosa</name>
    <dbReference type="NCBI Taxonomy" id="182803"/>
    <lineage>
        <taxon>Eukaryota</taxon>
        <taxon>Metazoa</taxon>
        <taxon>Ecdysozoa</taxon>
        <taxon>Arthropoda</taxon>
        <taxon>Chelicerata</taxon>
        <taxon>Arachnida</taxon>
        <taxon>Araneae</taxon>
        <taxon>Araneomorphae</taxon>
        <taxon>Entelegynae</taxon>
        <taxon>Araneoidea</taxon>
        <taxon>Araneidae</taxon>
        <taxon>Araneus</taxon>
    </lineage>
</organism>
<reference evidence="2 3" key="1">
    <citation type="journal article" date="2019" name="Sci. Rep.">
        <title>Orb-weaving spider Araneus ventricosus genome elucidates the spidroin gene catalogue.</title>
        <authorList>
            <person name="Kono N."/>
            <person name="Nakamura H."/>
            <person name="Ohtoshi R."/>
            <person name="Moran D.A.P."/>
            <person name="Shinohara A."/>
            <person name="Yoshida Y."/>
            <person name="Fujiwara M."/>
            <person name="Mori M."/>
            <person name="Tomita M."/>
            <person name="Arakawa K."/>
        </authorList>
    </citation>
    <scope>NUCLEOTIDE SEQUENCE [LARGE SCALE GENOMIC DNA]</scope>
</reference>
<protein>
    <submittedName>
        <fullName evidence="2">Uncharacterized protein</fullName>
    </submittedName>
</protein>
<dbReference type="EMBL" id="BGPR01000982">
    <property type="protein sequence ID" value="GBM41992.1"/>
    <property type="molecule type" value="Genomic_DNA"/>
</dbReference>
<accession>A0A4Y2FKG7</accession>
<dbReference type="Proteomes" id="UP000499080">
    <property type="component" value="Unassembled WGS sequence"/>
</dbReference>
<name>A0A4Y2FKG7_ARAVE</name>
<evidence type="ECO:0000313" key="3">
    <source>
        <dbReference type="Proteomes" id="UP000499080"/>
    </source>
</evidence>
<evidence type="ECO:0000256" key="1">
    <source>
        <dbReference type="SAM" id="MobiDB-lite"/>
    </source>
</evidence>